<dbReference type="Proteomes" id="UP001141806">
    <property type="component" value="Unassembled WGS sequence"/>
</dbReference>
<name>A0A9Q0L3M4_9MAGN</name>
<comment type="caution">
    <text evidence="1">The sequence shown here is derived from an EMBL/GenBank/DDBJ whole genome shotgun (WGS) entry which is preliminary data.</text>
</comment>
<evidence type="ECO:0000313" key="2">
    <source>
        <dbReference type="Proteomes" id="UP001141806"/>
    </source>
</evidence>
<keyword evidence="2" id="KW-1185">Reference proteome</keyword>
<dbReference type="EMBL" id="JAMYWD010000001">
    <property type="protein sequence ID" value="KAJ4981216.1"/>
    <property type="molecule type" value="Genomic_DNA"/>
</dbReference>
<organism evidence="1 2">
    <name type="scientific">Protea cynaroides</name>
    <dbReference type="NCBI Taxonomy" id="273540"/>
    <lineage>
        <taxon>Eukaryota</taxon>
        <taxon>Viridiplantae</taxon>
        <taxon>Streptophyta</taxon>
        <taxon>Embryophyta</taxon>
        <taxon>Tracheophyta</taxon>
        <taxon>Spermatophyta</taxon>
        <taxon>Magnoliopsida</taxon>
        <taxon>Proteales</taxon>
        <taxon>Proteaceae</taxon>
        <taxon>Protea</taxon>
    </lineage>
</organism>
<evidence type="ECO:0000313" key="1">
    <source>
        <dbReference type="EMBL" id="KAJ4981216.1"/>
    </source>
</evidence>
<dbReference type="AlphaFoldDB" id="A0A9Q0L3M4"/>
<gene>
    <name evidence="1" type="ORF">NE237_032053</name>
</gene>
<reference evidence="1" key="1">
    <citation type="journal article" date="2023" name="Plant J.">
        <title>The genome of the king protea, Protea cynaroides.</title>
        <authorList>
            <person name="Chang J."/>
            <person name="Duong T.A."/>
            <person name="Schoeman C."/>
            <person name="Ma X."/>
            <person name="Roodt D."/>
            <person name="Barker N."/>
            <person name="Li Z."/>
            <person name="Van de Peer Y."/>
            <person name="Mizrachi E."/>
        </authorList>
    </citation>
    <scope>NUCLEOTIDE SEQUENCE</scope>
    <source>
        <tissue evidence="1">Young leaves</tissue>
    </source>
</reference>
<sequence>MSITLQLLNLWIGIDPTMEMFKLIFLCSYEGEKLRNGWCTCVDQGTPKVYIISVEVLRPVKSNDSLNRYGYYTILLIKFEENIDLAEKKETCRKSMIQKVSYFSICETLYDSDLPSSGICESFHHQSVYGALSTSLQSREGFPAHNEAHGDVLLNIYQVLNKADEATVEPKWPKKFSYNSEILETYNLPF</sequence>
<proteinExistence type="predicted"/>
<accession>A0A9Q0L3M4</accession>
<protein>
    <submittedName>
        <fullName evidence="1">Uncharacterized protein</fullName>
    </submittedName>
</protein>